<dbReference type="RefSeq" id="WP_378020349.1">
    <property type="nucleotide sequence ID" value="NZ_JBHSKG010000003.1"/>
</dbReference>
<organism evidence="4 5">
    <name type="scientific">Actinomycetospora rhizophila</name>
    <dbReference type="NCBI Taxonomy" id="1416876"/>
    <lineage>
        <taxon>Bacteria</taxon>
        <taxon>Bacillati</taxon>
        <taxon>Actinomycetota</taxon>
        <taxon>Actinomycetes</taxon>
        <taxon>Pseudonocardiales</taxon>
        <taxon>Pseudonocardiaceae</taxon>
        <taxon>Actinomycetospora</taxon>
    </lineage>
</organism>
<keyword evidence="2" id="KW-1133">Transmembrane helix</keyword>
<sequence>MSQDTSNEAEDTRSEEDQQDPDAGHEGDAITISLGNQEIVMRQRYELLSIINDIGIFLFFTIGSIAFYWHELFNVGVTLFVIGSVQLGFRPLIRFFRRIQLRSLTKGMPHEVARDF</sequence>
<dbReference type="Proteomes" id="UP001596175">
    <property type="component" value="Unassembled WGS sequence"/>
</dbReference>
<evidence type="ECO:0000313" key="5">
    <source>
        <dbReference type="Proteomes" id="UP001596175"/>
    </source>
</evidence>
<evidence type="ECO:0000313" key="4">
    <source>
        <dbReference type="EMBL" id="MFC5138123.1"/>
    </source>
</evidence>
<protein>
    <submittedName>
        <fullName evidence="4">YrhK family protein</fullName>
    </submittedName>
</protein>
<feature type="region of interest" description="Disordered" evidence="1">
    <location>
        <begin position="1"/>
        <end position="28"/>
    </location>
</feature>
<gene>
    <name evidence="4" type="ORF">ACFPK1_07765</name>
</gene>
<feature type="transmembrane region" description="Helical" evidence="2">
    <location>
        <begin position="75"/>
        <end position="93"/>
    </location>
</feature>
<dbReference type="Pfam" id="PF14145">
    <property type="entry name" value="YrhK"/>
    <property type="match status" value="1"/>
</dbReference>
<dbReference type="EMBL" id="JBHSKG010000003">
    <property type="protein sequence ID" value="MFC5138123.1"/>
    <property type="molecule type" value="Genomic_DNA"/>
</dbReference>
<evidence type="ECO:0000256" key="1">
    <source>
        <dbReference type="SAM" id="MobiDB-lite"/>
    </source>
</evidence>
<evidence type="ECO:0000259" key="3">
    <source>
        <dbReference type="Pfam" id="PF14145"/>
    </source>
</evidence>
<keyword evidence="2" id="KW-0472">Membrane</keyword>
<keyword evidence="2" id="KW-0812">Transmembrane</keyword>
<name>A0ABV9Z939_9PSEU</name>
<comment type="caution">
    <text evidence="4">The sequence shown here is derived from an EMBL/GenBank/DDBJ whole genome shotgun (WGS) entry which is preliminary data.</text>
</comment>
<accession>A0ABV9Z939</accession>
<feature type="domain" description="YrhK" evidence="3">
    <location>
        <begin position="43"/>
        <end position="99"/>
    </location>
</feature>
<proteinExistence type="predicted"/>
<evidence type="ECO:0000256" key="2">
    <source>
        <dbReference type="SAM" id="Phobius"/>
    </source>
</evidence>
<feature type="compositionally biased region" description="Basic and acidic residues" evidence="1">
    <location>
        <begin position="10"/>
        <end position="28"/>
    </location>
</feature>
<feature type="transmembrane region" description="Helical" evidence="2">
    <location>
        <begin position="47"/>
        <end position="69"/>
    </location>
</feature>
<keyword evidence="5" id="KW-1185">Reference proteome</keyword>
<dbReference type="InterPro" id="IPR025424">
    <property type="entry name" value="YrhK_domain"/>
</dbReference>
<reference evidence="5" key="1">
    <citation type="journal article" date="2019" name="Int. J. Syst. Evol. Microbiol.">
        <title>The Global Catalogue of Microorganisms (GCM) 10K type strain sequencing project: providing services to taxonomists for standard genome sequencing and annotation.</title>
        <authorList>
            <consortium name="The Broad Institute Genomics Platform"/>
            <consortium name="The Broad Institute Genome Sequencing Center for Infectious Disease"/>
            <person name="Wu L."/>
            <person name="Ma J."/>
        </authorList>
    </citation>
    <scope>NUCLEOTIDE SEQUENCE [LARGE SCALE GENOMIC DNA]</scope>
    <source>
        <strain evidence="5">XZYJ18</strain>
    </source>
</reference>